<dbReference type="Gene3D" id="3.90.190.10">
    <property type="entry name" value="Protein tyrosine phosphatase superfamily"/>
    <property type="match status" value="1"/>
</dbReference>
<evidence type="ECO:0000259" key="3">
    <source>
        <dbReference type="PROSITE" id="PS50853"/>
    </source>
</evidence>
<dbReference type="GO" id="GO:0016020">
    <property type="term" value="C:membrane"/>
    <property type="evidence" value="ECO:0007669"/>
    <property type="project" value="UniProtKB-SubCell"/>
</dbReference>
<evidence type="ECO:0000313" key="4">
    <source>
        <dbReference type="EMBL" id="KAK3596073.1"/>
    </source>
</evidence>
<dbReference type="CDD" id="cd00063">
    <property type="entry name" value="FN3"/>
    <property type="match status" value="1"/>
</dbReference>
<keyword evidence="2" id="KW-0472">Membrane</keyword>
<dbReference type="InterPro" id="IPR050713">
    <property type="entry name" value="RTP_Phos/Ushers"/>
</dbReference>
<reference evidence="4" key="3">
    <citation type="submission" date="2023-05" db="EMBL/GenBank/DDBJ databases">
        <authorList>
            <person name="Smith C.H."/>
        </authorList>
    </citation>
    <scope>NUCLEOTIDE SEQUENCE</scope>
    <source>
        <strain evidence="4">CHS0354</strain>
        <tissue evidence="4">Mantle</tissue>
    </source>
</reference>
<comment type="caution">
    <text evidence="4">The sequence shown here is derived from an EMBL/GenBank/DDBJ whole genome shotgun (WGS) entry which is preliminary data.</text>
</comment>
<dbReference type="AlphaFoldDB" id="A0AAE0SQH6"/>
<dbReference type="InterPro" id="IPR036116">
    <property type="entry name" value="FN3_sf"/>
</dbReference>
<reference evidence="4" key="1">
    <citation type="journal article" date="2021" name="Genome Biol. Evol.">
        <title>A High-Quality Reference Genome for a Parasitic Bivalve with Doubly Uniparental Inheritance (Bivalvia: Unionida).</title>
        <authorList>
            <person name="Smith C.H."/>
        </authorList>
    </citation>
    <scope>NUCLEOTIDE SEQUENCE</scope>
    <source>
        <strain evidence="4">CHS0354</strain>
    </source>
</reference>
<name>A0AAE0SQH6_9BIVA</name>
<dbReference type="GO" id="GO:0004721">
    <property type="term" value="F:phosphoprotein phosphatase activity"/>
    <property type="evidence" value="ECO:0007669"/>
    <property type="project" value="UniProtKB-KW"/>
</dbReference>
<dbReference type="InterPro" id="IPR003961">
    <property type="entry name" value="FN3_dom"/>
</dbReference>
<dbReference type="PANTHER" id="PTHR46957:SF3">
    <property type="entry name" value="CYTOKINE RECEPTOR"/>
    <property type="match status" value="1"/>
</dbReference>
<dbReference type="SMART" id="SM00060">
    <property type="entry name" value="FN3"/>
    <property type="match status" value="2"/>
</dbReference>
<protein>
    <recommendedName>
        <fullName evidence="3">Fibronectin type-III domain-containing protein</fullName>
    </recommendedName>
</protein>
<dbReference type="EMBL" id="JAEAOA010002065">
    <property type="protein sequence ID" value="KAK3596073.1"/>
    <property type="molecule type" value="Genomic_DNA"/>
</dbReference>
<dbReference type="InterPro" id="IPR029021">
    <property type="entry name" value="Prot-tyrosine_phosphatase-like"/>
</dbReference>
<dbReference type="PROSITE" id="PS50853">
    <property type="entry name" value="FN3"/>
    <property type="match status" value="1"/>
</dbReference>
<feature type="transmembrane region" description="Helical" evidence="2">
    <location>
        <begin position="216"/>
        <end position="238"/>
    </location>
</feature>
<dbReference type="SUPFAM" id="SSF49265">
    <property type="entry name" value="Fibronectin type III"/>
    <property type="match status" value="1"/>
</dbReference>
<dbReference type="InterPro" id="IPR013783">
    <property type="entry name" value="Ig-like_fold"/>
</dbReference>
<dbReference type="Gene3D" id="2.60.40.10">
    <property type="entry name" value="Immunoglobulins"/>
    <property type="match status" value="2"/>
</dbReference>
<keyword evidence="2" id="KW-0812">Transmembrane</keyword>
<sequence length="327" mass="36244">MTRNQMAPQKPNNVSLVNIGATEATIRWNIDGPPPGKTNYTVIVTGDSPAMNKTHIISGFSNRSFNTTELQEYWNYTLTVIASTIIGSNWSEPVTFKTNVSASGIVSKLSIAEGSGGDNYATAKVSWSLPGILERNGPIMGFIILQEEMVNGTFSEISKRNVTSVNDESYTYSTDFQVQREQLYRFNVSAYNGFDGKVSSMNFSASPVQPPPSVEALAGGIAGGAAALIVIVVIIVLWQRKRKNVKKASWLLDDATESNMENLIKVRKERPINLANFAEYVTDYHKDSNLKFSQEYEDLKAMSQQHAHEAADMEENRLKNRFVNILP</sequence>
<accession>A0AAE0SQH6</accession>
<proteinExistence type="predicted"/>
<keyword evidence="5" id="KW-1185">Reference proteome</keyword>
<organism evidence="4 5">
    <name type="scientific">Potamilus streckersoni</name>
    <dbReference type="NCBI Taxonomy" id="2493646"/>
    <lineage>
        <taxon>Eukaryota</taxon>
        <taxon>Metazoa</taxon>
        <taxon>Spiralia</taxon>
        <taxon>Lophotrochozoa</taxon>
        <taxon>Mollusca</taxon>
        <taxon>Bivalvia</taxon>
        <taxon>Autobranchia</taxon>
        <taxon>Heteroconchia</taxon>
        <taxon>Palaeoheterodonta</taxon>
        <taxon>Unionida</taxon>
        <taxon>Unionoidea</taxon>
        <taxon>Unionidae</taxon>
        <taxon>Ambleminae</taxon>
        <taxon>Lampsilini</taxon>
        <taxon>Potamilus</taxon>
    </lineage>
</organism>
<evidence type="ECO:0000256" key="2">
    <source>
        <dbReference type="SAM" id="Phobius"/>
    </source>
</evidence>
<keyword evidence="2" id="KW-1133">Transmembrane helix</keyword>
<feature type="non-terminal residue" evidence="4">
    <location>
        <position position="327"/>
    </location>
</feature>
<dbReference type="Proteomes" id="UP001195483">
    <property type="component" value="Unassembled WGS sequence"/>
</dbReference>
<reference evidence="4" key="2">
    <citation type="journal article" date="2021" name="Genome Biol. Evol.">
        <title>Developing a high-quality reference genome for a parasitic bivalve with doubly uniparental inheritance (Bivalvia: Unionida).</title>
        <authorList>
            <person name="Smith C.H."/>
        </authorList>
    </citation>
    <scope>NUCLEOTIDE SEQUENCE</scope>
    <source>
        <strain evidence="4">CHS0354</strain>
        <tissue evidence="4">Mantle</tissue>
    </source>
</reference>
<feature type="domain" description="Fibronectin type-III" evidence="3">
    <location>
        <begin position="7"/>
        <end position="101"/>
    </location>
</feature>
<gene>
    <name evidence="4" type="ORF">CHS0354_035146</name>
</gene>
<dbReference type="Pfam" id="PF00041">
    <property type="entry name" value="fn3"/>
    <property type="match status" value="1"/>
</dbReference>
<dbReference type="SUPFAM" id="SSF52799">
    <property type="entry name" value="(Phosphotyrosine protein) phosphatases II"/>
    <property type="match status" value="1"/>
</dbReference>
<evidence type="ECO:0000256" key="1">
    <source>
        <dbReference type="ARBA" id="ARBA00022912"/>
    </source>
</evidence>
<evidence type="ECO:0000313" key="5">
    <source>
        <dbReference type="Proteomes" id="UP001195483"/>
    </source>
</evidence>
<keyword evidence="1" id="KW-0378">Hydrolase</keyword>
<dbReference type="PANTHER" id="PTHR46957">
    <property type="entry name" value="CYTOKINE RECEPTOR"/>
    <property type="match status" value="1"/>
</dbReference>
<keyword evidence="1" id="KW-0904">Protein phosphatase</keyword>